<evidence type="ECO:0000256" key="5">
    <source>
        <dbReference type="ARBA" id="ARBA00023002"/>
    </source>
</evidence>
<dbReference type="RefSeq" id="XP_015470022.1">
    <property type="nucleotide sequence ID" value="XM_015609205.1"/>
</dbReference>
<evidence type="ECO:0000256" key="6">
    <source>
        <dbReference type="PIRSR" id="PIRSR000189-1"/>
    </source>
</evidence>
<dbReference type="PANTHER" id="PTHR11530:SF16">
    <property type="entry name" value="D-AMINO ACID OXIDASE (AFU_ORTHOLOGUE AFUA_5G11290)"/>
    <property type="match status" value="1"/>
</dbReference>
<evidence type="ECO:0000256" key="2">
    <source>
        <dbReference type="ARBA" id="ARBA00006730"/>
    </source>
</evidence>
<evidence type="ECO:0000259" key="7">
    <source>
        <dbReference type="Pfam" id="PF01266"/>
    </source>
</evidence>
<keyword evidence="4 6" id="KW-0274">FAD</keyword>
<sequence length="364" mass="40619">MESKIVVIGAGVSGLTTALELKKSNLEYDVTIVAQHLPGDYDVNFVSPYAGANWYSFADSEDKVLQEFDKPSYKVFMELAQNEPRSGIWVKTSHSYFTEDYMSKISHDTSKAIPWFKDFVEEFKIIEKKELPEGIVFGFLFKGVVISVPIYLNFLLSKALETGITIKRVKAIGNVEEARNLHSSGGKADLVINCSGLIASKLSGYNDPNRTYGIRGQTLHVRNNAARQIEVQSFGPEFDNEMLYIMPRKEGGSIIGGCFVQDYKNTEEDEGLTQRLVERAKKYSPEMFDPGYKNNPTELDVIRVNVGLRPFRDGGVRVERDGDNHWLIHNYGAGGGGYQGSHGFSSTVVSLAKQSLKRKVSSKL</sequence>
<reference evidence="8 9" key="1">
    <citation type="submission" date="2015-11" db="EMBL/GenBank/DDBJ databases">
        <title>The genome of Debaryomyces fabryi.</title>
        <authorList>
            <person name="Tafer H."/>
            <person name="Lopandic K."/>
        </authorList>
    </citation>
    <scope>NUCLEOTIDE SEQUENCE [LARGE SCALE GENOMIC DNA]</scope>
    <source>
        <strain evidence="8 9">CBS 789</strain>
    </source>
</reference>
<comment type="similarity">
    <text evidence="2">Belongs to the DAMOX/DASOX family.</text>
</comment>
<organism evidence="8 9">
    <name type="scientific">Debaryomyces fabryi</name>
    <dbReference type="NCBI Taxonomy" id="58627"/>
    <lineage>
        <taxon>Eukaryota</taxon>
        <taxon>Fungi</taxon>
        <taxon>Dikarya</taxon>
        <taxon>Ascomycota</taxon>
        <taxon>Saccharomycotina</taxon>
        <taxon>Pichiomycetes</taxon>
        <taxon>Debaryomycetaceae</taxon>
        <taxon>Debaryomyces</taxon>
    </lineage>
</organism>
<dbReference type="OrthoDB" id="409956at2759"/>
<evidence type="ECO:0000256" key="3">
    <source>
        <dbReference type="ARBA" id="ARBA00022630"/>
    </source>
</evidence>
<keyword evidence="3" id="KW-0285">Flavoprotein</keyword>
<evidence type="ECO:0000256" key="4">
    <source>
        <dbReference type="ARBA" id="ARBA00022827"/>
    </source>
</evidence>
<dbReference type="GO" id="GO:0003884">
    <property type="term" value="F:D-amino-acid oxidase activity"/>
    <property type="evidence" value="ECO:0007669"/>
    <property type="project" value="InterPro"/>
</dbReference>
<dbReference type="GO" id="GO:0005737">
    <property type="term" value="C:cytoplasm"/>
    <property type="evidence" value="ECO:0007669"/>
    <property type="project" value="TreeGrafter"/>
</dbReference>
<dbReference type="GO" id="GO:0071949">
    <property type="term" value="F:FAD binding"/>
    <property type="evidence" value="ECO:0007669"/>
    <property type="project" value="InterPro"/>
</dbReference>
<dbReference type="InterPro" id="IPR006076">
    <property type="entry name" value="FAD-dep_OxRdtase"/>
</dbReference>
<evidence type="ECO:0000313" key="8">
    <source>
        <dbReference type="EMBL" id="KSA03920.1"/>
    </source>
</evidence>
<dbReference type="PIRSF" id="PIRSF000189">
    <property type="entry name" value="D-aa_oxidase"/>
    <property type="match status" value="1"/>
</dbReference>
<evidence type="ECO:0000256" key="1">
    <source>
        <dbReference type="ARBA" id="ARBA00001974"/>
    </source>
</evidence>
<feature type="domain" description="FAD dependent oxidoreductase" evidence="7">
    <location>
        <begin position="4"/>
        <end position="344"/>
    </location>
</feature>
<dbReference type="AlphaFoldDB" id="A0A0V1Q5Z6"/>
<dbReference type="GO" id="GO:0019478">
    <property type="term" value="P:D-amino acid catabolic process"/>
    <property type="evidence" value="ECO:0007669"/>
    <property type="project" value="TreeGrafter"/>
</dbReference>
<feature type="binding site" evidence="6">
    <location>
        <position position="175"/>
    </location>
    <ligand>
        <name>FAD</name>
        <dbReference type="ChEBI" id="CHEBI:57692"/>
    </ligand>
</feature>
<dbReference type="EMBL" id="LMYN01000004">
    <property type="protein sequence ID" value="KSA03920.1"/>
    <property type="molecule type" value="Genomic_DNA"/>
</dbReference>
<keyword evidence="9" id="KW-1185">Reference proteome</keyword>
<name>A0A0V1Q5Z6_9ASCO</name>
<protein>
    <recommendedName>
        <fullName evidence="7">FAD dependent oxidoreductase domain-containing protein</fullName>
    </recommendedName>
</protein>
<dbReference type="SUPFAM" id="SSF51971">
    <property type="entry name" value="Nucleotide-binding domain"/>
    <property type="match status" value="1"/>
</dbReference>
<keyword evidence="5" id="KW-0560">Oxidoreductase</keyword>
<gene>
    <name evidence="8" type="ORF">AC631_00375</name>
</gene>
<comment type="caution">
    <text evidence="8">The sequence shown here is derived from an EMBL/GenBank/DDBJ whole genome shotgun (WGS) entry which is preliminary data.</text>
</comment>
<dbReference type="PANTHER" id="PTHR11530">
    <property type="entry name" value="D-AMINO ACID OXIDASE"/>
    <property type="match status" value="1"/>
</dbReference>
<dbReference type="Gene3D" id="3.30.9.10">
    <property type="entry name" value="D-Amino Acid Oxidase, subunit A, domain 2"/>
    <property type="match status" value="1"/>
</dbReference>
<feature type="binding site" evidence="6">
    <location>
        <position position="335"/>
    </location>
    <ligand>
        <name>D-dopa</name>
        <dbReference type="ChEBI" id="CHEBI:149689"/>
    </ligand>
</feature>
<dbReference type="SUPFAM" id="SSF54373">
    <property type="entry name" value="FAD-linked reductases, C-terminal domain"/>
    <property type="match status" value="1"/>
</dbReference>
<comment type="cofactor">
    <cofactor evidence="1 6">
        <name>FAD</name>
        <dbReference type="ChEBI" id="CHEBI:57692"/>
    </cofactor>
</comment>
<dbReference type="GeneID" id="26837384"/>
<proteinExistence type="inferred from homology"/>
<evidence type="ECO:0000313" key="9">
    <source>
        <dbReference type="Proteomes" id="UP000054251"/>
    </source>
</evidence>
<dbReference type="Proteomes" id="UP000054251">
    <property type="component" value="Unassembled WGS sequence"/>
</dbReference>
<dbReference type="InterPro" id="IPR023209">
    <property type="entry name" value="DAO"/>
</dbReference>
<accession>A0A0V1Q5Z6</accession>
<dbReference type="Gene3D" id="3.40.50.720">
    <property type="entry name" value="NAD(P)-binding Rossmann-like Domain"/>
    <property type="match status" value="1"/>
</dbReference>
<dbReference type="Pfam" id="PF01266">
    <property type="entry name" value="DAO"/>
    <property type="match status" value="1"/>
</dbReference>